<feature type="non-terminal residue" evidence="2">
    <location>
        <position position="52"/>
    </location>
</feature>
<evidence type="ECO:0000256" key="1">
    <source>
        <dbReference type="SAM" id="MobiDB-lite"/>
    </source>
</evidence>
<evidence type="ECO:0000313" key="4">
    <source>
        <dbReference type="Proteomes" id="UP000553632"/>
    </source>
</evidence>
<sequence>MLRSARRHSSKDLCTTPSRTPSRRPSGRPSPRKTCWSQAPTGSSNSRSGILQ</sequence>
<keyword evidence="4" id="KW-1185">Reference proteome</keyword>
<comment type="caution">
    <text evidence="2">The sequence shown here is derived from an EMBL/GenBank/DDBJ whole genome shotgun (WGS) entry which is preliminary data.</text>
</comment>
<reference evidence="4 5" key="1">
    <citation type="submission" date="2020-04" db="EMBL/GenBank/DDBJ databases">
        <title>Perkinsus olseni comparative genomics.</title>
        <authorList>
            <person name="Bogema D.R."/>
        </authorList>
    </citation>
    <scope>NUCLEOTIDE SEQUENCE [LARGE SCALE GENOMIC DNA]</scope>
    <source>
        <strain evidence="3">ATCC PRA-205</strain>
        <strain evidence="2 4">ATCC PRA-207</strain>
    </source>
</reference>
<gene>
    <name evidence="3" type="ORF">FOZ62_006144</name>
    <name evidence="2" type="ORF">FOZ63_006745</name>
</gene>
<protein>
    <submittedName>
        <fullName evidence="2">Uncharacterized protein</fullName>
    </submittedName>
</protein>
<dbReference type="Proteomes" id="UP000553632">
    <property type="component" value="Unassembled WGS sequence"/>
</dbReference>
<dbReference type="EMBL" id="JABANM010018271">
    <property type="protein sequence ID" value="KAF4726389.1"/>
    <property type="molecule type" value="Genomic_DNA"/>
</dbReference>
<organism evidence="2 4">
    <name type="scientific">Perkinsus olseni</name>
    <name type="common">Perkinsus atlanticus</name>
    <dbReference type="NCBI Taxonomy" id="32597"/>
    <lineage>
        <taxon>Eukaryota</taxon>
        <taxon>Sar</taxon>
        <taxon>Alveolata</taxon>
        <taxon>Perkinsozoa</taxon>
        <taxon>Perkinsea</taxon>
        <taxon>Perkinsida</taxon>
        <taxon>Perkinsidae</taxon>
        <taxon>Perkinsus</taxon>
    </lineage>
</organism>
<accession>A0A7J6R018</accession>
<dbReference type="AlphaFoldDB" id="A0A7J6R018"/>
<feature type="non-terminal residue" evidence="2">
    <location>
        <position position="1"/>
    </location>
</feature>
<evidence type="ECO:0000313" key="2">
    <source>
        <dbReference type="EMBL" id="KAF4713762.1"/>
    </source>
</evidence>
<evidence type="ECO:0000313" key="3">
    <source>
        <dbReference type="EMBL" id="KAF4726389.1"/>
    </source>
</evidence>
<dbReference type="Proteomes" id="UP000574390">
    <property type="component" value="Unassembled WGS sequence"/>
</dbReference>
<feature type="region of interest" description="Disordered" evidence="1">
    <location>
        <begin position="1"/>
        <end position="52"/>
    </location>
</feature>
<proteinExistence type="predicted"/>
<dbReference type="EMBL" id="JABANO010029290">
    <property type="protein sequence ID" value="KAF4713762.1"/>
    <property type="molecule type" value="Genomic_DNA"/>
</dbReference>
<evidence type="ECO:0000313" key="5">
    <source>
        <dbReference type="Proteomes" id="UP000574390"/>
    </source>
</evidence>
<feature type="compositionally biased region" description="Polar residues" evidence="1">
    <location>
        <begin position="35"/>
        <end position="52"/>
    </location>
</feature>
<name>A0A7J6R018_PEROL</name>